<dbReference type="RefSeq" id="WP_145347491.1">
    <property type="nucleotide sequence ID" value="NZ_VLLF01000013.1"/>
</dbReference>
<dbReference type="InterPro" id="IPR037523">
    <property type="entry name" value="VOC_core"/>
</dbReference>
<dbReference type="GO" id="GO:0016829">
    <property type="term" value="F:lyase activity"/>
    <property type="evidence" value="ECO:0007669"/>
    <property type="project" value="UniProtKB-KW"/>
</dbReference>
<evidence type="ECO:0000313" key="3">
    <source>
        <dbReference type="Proteomes" id="UP000320593"/>
    </source>
</evidence>
<dbReference type="PROSITE" id="PS51819">
    <property type="entry name" value="VOC"/>
    <property type="match status" value="1"/>
</dbReference>
<dbReference type="EMBL" id="VLLF01000013">
    <property type="protein sequence ID" value="TWI79937.1"/>
    <property type="molecule type" value="Genomic_DNA"/>
</dbReference>
<organism evidence="2 3">
    <name type="scientific">Roseibium hamelinense</name>
    <dbReference type="NCBI Taxonomy" id="150831"/>
    <lineage>
        <taxon>Bacteria</taxon>
        <taxon>Pseudomonadati</taxon>
        <taxon>Pseudomonadota</taxon>
        <taxon>Alphaproteobacteria</taxon>
        <taxon>Hyphomicrobiales</taxon>
        <taxon>Stappiaceae</taxon>
        <taxon>Roseibium</taxon>
    </lineage>
</organism>
<dbReference type="GO" id="GO:0051213">
    <property type="term" value="F:dioxygenase activity"/>
    <property type="evidence" value="ECO:0007669"/>
    <property type="project" value="UniProtKB-KW"/>
</dbReference>
<dbReference type="InterPro" id="IPR029068">
    <property type="entry name" value="Glyas_Bleomycin-R_OHBP_Dase"/>
</dbReference>
<gene>
    <name evidence="2" type="ORF">JM93_04286</name>
</gene>
<dbReference type="SUPFAM" id="SSF54593">
    <property type="entry name" value="Glyoxalase/Bleomycin resistance protein/Dihydroxybiphenyl dioxygenase"/>
    <property type="match status" value="1"/>
</dbReference>
<keyword evidence="2" id="KW-0560">Oxidoreductase</keyword>
<evidence type="ECO:0000313" key="2">
    <source>
        <dbReference type="EMBL" id="TWI79937.1"/>
    </source>
</evidence>
<proteinExistence type="predicted"/>
<dbReference type="PANTHER" id="PTHR36437:SF2">
    <property type="entry name" value="GLYOXALASE_BLEOMYCIN RESISTANCE PROTEIN_DIOXYGENASE"/>
    <property type="match status" value="1"/>
</dbReference>
<dbReference type="Proteomes" id="UP000320593">
    <property type="component" value="Unassembled WGS sequence"/>
</dbReference>
<dbReference type="InterPro" id="IPR004360">
    <property type="entry name" value="Glyas_Fos-R_dOase_dom"/>
</dbReference>
<dbReference type="Gene3D" id="3.10.180.10">
    <property type="entry name" value="2,3-Dihydroxybiphenyl 1,2-Dioxygenase, domain 1"/>
    <property type="match status" value="1"/>
</dbReference>
<protein>
    <submittedName>
        <fullName evidence="2">Catechol 2,3-dioxygenase-like lactoylglutathione lyase family enzyme</fullName>
    </submittedName>
</protein>
<accession>A0A562SF02</accession>
<dbReference type="PANTHER" id="PTHR36437">
    <property type="entry name" value="GLYOXALASE/BLEOMYCIN RESISTANCE PROTEIN/DIOXYGENASE"/>
    <property type="match status" value="1"/>
</dbReference>
<feature type="domain" description="VOC" evidence="1">
    <location>
        <begin position="4"/>
        <end position="128"/>
    </location>
</feature>
<dbReference type="Pfam" id="PF00903">
    <property type="entry name" value="Glyoxalase"/>
    <property type="match status" value="1"/>
</dbReference>
<comment type="caution">
    <text evidence="2">The sequence shown here is derived from an EMBL/GenBank/DDBJ whole genome shotgun (WGS) entry which is preliminary data.</text>
</comment>
<dbReference type="AlphaFoldDB" id="A0A562SF02"/>
<sequence length="130" mass="14676">MVQFISAIALVVPCYEAAKSFYVDKLGFVLIEDTVLSDTKRWVIVAPNETAQTRLLLAKADAEAQLSAIGNQTGGRVFLFLETHDFEADMRKMTAAGVKFLENPRHENYGKVVVFEDPFVNKWDLIQKHK</sequence>
<name>A0A562SF02_9HYPH</name>
<reference evidence="2 3" key="1">
    <citation type="submission" date="2019-07" db="EMBL/GenBank/DDBJ databases">
        <title>Genomic Encyclopedia of Archaeal and Bacterial Type Strains, Phase II (KMG-II): from individual species to whole genera.</title>
        <authorList>
            <person name="Goeker M."/>
        </authorList>
    </citation>
    <scope>NUCLEOTIDE SEQUENCE [LARGE SCALE GENOMIC DNA]</scope>
    <source>
        <strain evidence="2 3">ATCC BAA-252</strain>
    </source>
</reference>
<keyword evidence="2" id="KW-0223">Dioxygenase</keyword>
<dbReference type="OrthoDB" id="9794917at2"/>
<keyword evidence="3" id="KW-1185">Reference proteome</keyword>
<evidence type="ECO:0000259" key="1">
    <source>
        <dbReference type="PROSITE" id="PS51819"/>
    </source>
</evidence>
<keyword evidence="2" id="KW-0456">Lyase</keyword>